<keyword evidence="11" id="KW-0175">Coiled coil</keyword>
<dbReference type="EMBL" id="AOGT01002117">
    <property type="protein sequence ID" value="EMG46140.1"/>
    <property type="molecule type" value="Genomic_DNA"/>
</dbReference>
<dbReference type="CDD" id="cd16448">
    <property type="entry name" value="RING-H2"/>
    <property type="match status" value="1"/>
</dbReference>
<organism evidence="14 15">
    <name type="scientific">Candida maltosa (strain Xu316)</name>
    <name type="common">Yeast</name>
    <dbReference type="NCBI Taxonomy" id="1245528"/>
    <lineage>
        <taxon>Eukaryota</taxon>
        <taxon>Fungi</taxon>
        <taxon>Dikarya</taxon>
        <taxon>Ascomycota</taxon>
        <taxon>Saccharomycotina</taxon>
        <taxon>Pichiomycetes</taxon>
        <taxon>Debaryomycetaceae</taxon>
        <taxon>Candida/Lodderomyces clade</taxon>
        <taxon>Candida</taxon>
    </lineage>
</organism>
<evidence type="ECO:0000256" key="9">
    <source>
        <dbReference type="PROSITE-ProRule" id="PRU00508"/>
    </source>
</evidence>
<dbReference type="InterPro" id="IPR039164">
    <property type="entry name" value="UBR1-like"/>
</dbReference>
<accession>M3JTG7</accession>
<evidence type="ECO:0000256" key="11">
    <source>
        <dbReference type="SAM" id="Coils"/>
    </source>
</evidence>
<protein>
    <recommendedName>
        <fullName evidence="10">E3 ubiquitin-protein ligase</fullName>
        <ecNumber evidence="10">2.3.2.27</ecNumber>
    </recommendedName>
</protein>
<dbReference type="GO" id="GO:0000151">
    <property type="term" value="C:ubiquitin ligase complex"/>
    <property type="evidence" value="ECO:0007669"/>
    <property type="project" value="TreeGrafter"/>
</dbReference>
<dbReference type="GO" id="GO:0016567">
    <property type="term" value="P:protein ubiquitination"/>
    <property type="evidence" value="ECO:0007669"/>
    <property type="project" value="UniProtKB-UniRule"/>
</dbReference>
<name>M3JTG7_CANMX</name>
<dbReference type="PROSITE" id="PS51157">
    <property type="entry name" value="ZF_UBR"/>
    <property type="match status" value="1"/>
</dbReference>
<dbReference type="InterPro" id="IPR003126">
    <property type="entry name" value="Znf_UBR"/>
</dbReference>
<evidence type="ECO:0000256" key="10">
    <source>
        <dbReference type="RuleBase" id="RU366018"/>
    </source>
</evidence>
<dbReference type="HOGENOM" id="CLU_238060_0_0_1"/>
<evidence type="ECO:0000256" key="1">
    <source>
        <dbReference type="ARBA" id="ARBA00000900"/>
    </source>
</evidence>
<evidence type="ECO:0000256" key="4">
    <source>
        <dbReference type="ARBA" id="ARBA00022723"/>
    </source>
</evidence>
<evidence type="ECO:0000256" key="7">
    <source>
        <dbReference type="ARBA" id="ARBA00022833"/>
    </source>
</evidence>
<dbReference type="SMART" id="SM00396">
    <property type="entry name" value="ZnF_UBR1"/>
    <property type="match status" value="1"/>
</dbReference>
<dbReference type="GO" id="GO:0005737">
    <property type="term" value="C:cytoplasm"/>
    <property type="evidence" value="ECO:0007669"/>
    <property type="project" value="TreeGrafter"/>
</dbReference>
<dbReference type="Pfam" id="PF02207">
    <property type="entry name" value="zf-UBR"/>
    <property type="match status" value="1"/>
</dbReference>
<keyword evidence="5 10" id="KW-0863">Zinc-finger</keyword>
<evidence type="ECO:0000256" key="6">
    <source>
        <dbReference type="ARBA" id="ARBA00022786"/>
    </source>
</evidence>
<evidence type="ECO:0000259" key="13">
    <source>
        <dbReference type="PROSITE" id="PS51157"/>
    </source>
</evidence>
<keyword evidence="3 10" id="KW-0808">Transferase</keyword>
<evidence type="ECO:0000256" key="8">
    <source>
        <dbReference type="ARBA" id="ARBA00046341"/>
    </source>
</evidence>
<dbReference type="Pfam" id="PF02617">
    <property type="entry name" value="ClpS"/>
    <property type="match status" value="1"/>
</dbReference>
<comment type="caution">
    <text evidence="14">The sequence shown here is derived from an EMBL/GenBank/DDBJ whole genome shotgun (WGS) entry which is preliminary data.</text>
</comment>
<dbReference type="PANTHER" id="PTHR21497">
    <property type="entry name" value="UBIQUITIN LIGASE E3 ALPHA-RELATED"/>
    <property type="match status" value="1"/>
</dbReference>
<evidence type="ECO:0000313" key="15">
    <source>
        <dbReference type="Proteomes" id="UP000011777"/>
    </source>
</evidence>
<dbReference type="eggNOG" id="KOG1140">
    <property type="taxonomic scope" value="Eukaryota"/>
</dbReference>
<feature type="compositionally biased region" description="Acidic residues" evidence="12">
    <location>
        <begin position="1776"/>
        <end position="1803"/>
    </location>
</feature>
<dbReference type="OrthoDB" id="26387at2759"/>
<dbReference type="SUPFAM" id="SSF54736">
    <property type="entry name" value="ClpS-like"/>
    <property type="match status" value="1"/>
</dbReference>
<dbReference type="Gene3D" id="2.10.110.30">
    <property type="match status" value="1"/>
</dbReference>
<dbReference type="Proteomes" id="UP000011777">
    <property type="component" value="Unassembled WGS sequence"/>
</dbReference>
<evidence type="ECO:0000256" key="12">
    <source>
        <dbReference type="SAM" id="MobiDB-lite"/>
    </source>
</evidence>
<evidence type="ECO:0000256" key="3">
    <source>
        <dbReference type="ARBA" id="ARBA00022679"/>
    </source>
</evidence>
<feature type="zinc finger region" description="UBR-type" evidence="9">
    <location>
        <begin position="89"/>
        <end position="162"/>
    </location>
</feature>
<dbReference type="Pfam" id="PF18995">
    <property type="entry name" value="PRT6_C"/>
    <property type="match status" value="1"/>
</dbReference>
<dbReference type="InterPro" id="IPR044046">
    <property type="entry name" value="E3_ligase_UBR-like_C"/>
</dbReference>
<dbReference type="Pfam" id="PF22960">
    <property type="entry name" value="WHD_UBR1"/>
    <property type="match status" value="1"/>
</dbReference>
<proteinExistence type="inferred from homology"/>
<evidence type="ECO:0000256" key="5">
    <source>
        <dbReference type="ARBA" id="ARBA00022771"/>
    </source>
</evidence>
<dbReference type="OMA" id="WANTISM"/>
<dbReference type="GO" id="GO:0061630">
    <property type="term" value="F:ubiquitin protein ligase activity"/>
    <property type="evidence" value="ECO:0007669"/>
    <property type="project" value="UniProtKB-UniRule"/>
</dbReference>
<evidence type="ECO:0000256" key="2">
    <source>
        <dbReference type="ARBA" id="ARBA00004906"/>
    </source>
</evidence>
<feature type="domain" description="UBR-type" evidence="13">
    <location>
        <begin position="89"/>
        <end position="162"/>
    </location>
</feature>
<dbReference type="Gene3D" id="3.30.1390.10">
    <property type="match status" value="1"/>
</dbReference>
<comment type="catalytic activity">
    <reaction evidence="1 10">
        <text>S-ubiquitinyl-[E2 ubiquitin-conjugating enzyme]-L-cysteine + [acceptor protein]-L-lysine = [E2 ubiquitin-conjugating enzyme]-L-cysteine + N(6)-ubiquitinyl-[acceptor protein]-L-lysine.</text>
        <dbReference type="EC" id="2.3.2.27"/>
    </reaction>
</comment>
<gene>
    <name evidence="14" type="ORF">G210_3627</name>
</gene>
<dbReference type="FunFam" id="2.10.110.30:FF:000002">
    <property type="entry name" value="Putative e3 ubiquitin-protein ligase ubr3"/>
    <property type="match status" value="1"/>
</dbReference>
<feature type="region of interest" description="Disordered" evidence="12">
    <location>
        <begin position="1766"/>
        <end position="1803"/>
    </location>
</feature>
<dbReference type="GO" id="GO:0071596">
    <property type="term" value="P:ubiquitin-dependent protein catabolic process via the N-end rule pathway"/>
    <property type="evidence" value="ECO:0007669"/>
    <property type="project" value="UniProtKB-UniRule"/>
</dbReference>
<reference evidence="14 15" key="1">
    <citation type="submission" date="2013-02" db="EMBL/GenBank/DDBJ databases">
        <title>Genome sequence of Candida maltosa Xu316, a potential industrial strain for xylitol and ethanol production.</title>
        <authorList>
            <person name="Yu J."/>
            <person name="Wang Q."/>
            <person name="Geng X."/>
            <person name="Bao W."/>
            <person name="He P."/>
            <person name="Cai J."/>
        </authorList>
    </citation>
    <scope>NUCLEOTIDE SEQUENCE [LARGE SCALE GENOMIC DNA]</scope>
    <source>
        <strain evidence="15">Xu316</strain>
    </source>
</reference>
<comment type="function">
    <text evidence="10">Ubiquitin ligase protein which is a component of the N-end rule pathway. Recognizes and binds to proteins bearing specific N-terminal residues that are destabilizing according to the N-end rule, leading to their ubiquitination and subsequent degradation.</text>
</comment>
<keyword evidence="6 10" id="KW-0833">Ubl conjugation pathway</keyword>
<dbReference type="CDD" id="cd19673">
    <property type="entry name" value="UBR-box_UBR3"/>
    <property type="match status" value="1"/>
</dbReference>
<dbReference type="InterPro" id="IPR003769">
    <property type="entry name" value="ClpS_core"/>
</dbReference>
<feature type="coiled-coil region" evidence="11">
    <location>
        <begin position="1086"/>
        <end position="1124"/>
    </location>
</feature>
<evidence type="ECO:0000313" key="14">
    <source>
        <dbReference type="EMBL" id="EMG46140.1"/>
    </source>
</evidence>
<dbReference type="UniPathway" id="UPA00143"/>
<dbReference type="SUPFAM" id="SSF57850">
    <property type="entry name" value="RING/U-box"/>
    <property type="match status" value="1"/>
</dbReference>
<keyword evidence="7 10" id="KW-0862">Zinc</keyword>
<keyword evidence="4 10" id="KW-0479">Metal-binding</keyword>
<comment type="pathway">
    <text evidence="2 10">Protein modification; protein ubiquitination.</text>
</comment>
<keyword evidence="15" id="KW-1185">Reference proteome</keyword>
<sequence>MEFELLKKFLVEVPQKLEFRDSVALKYYIYKVLYYTATNRGGCMPNLFPDASDDGLYDLGQPYEPPSDEALSNPFYKVGKSKYTHAPGKACARPFKSGDRVYRCSDCGFDDTCVLCSHCFNEQDHLGHNVMYYSSSGNNGGICDCGDLEAFTQELNCKCQKLNNDDDASNETIYGMMPALRETMEVCLDYILDVSNYNLWTLPVVHQELNSPNPAVTVQKLSDAGSLPSASYGGAEDINSDEKWVLILWNDEAHNLNEAVDAIKAGTGVSDEKAHHIAREIDHDGYSVLKESTSPIALNRSKKLVEINGLVATIISARDHLRHKIIGVILNWLEDILNSHNSLVQYHAQSYFADLLLSADFTFSKNMSPELLQGVFRMQTALGERLRYFENGMPYNGKLINMNCSDLKSPSNALNLHEPFAMLLDIKKEMENLQGSRLQLLLAFQVRFPKFERNKLKSLLVPYLVKTPSVKKRFAEQVIELYPTMTIMSALTDREEDLCLLKEISSQLFTCPQTVRHILDSNQAGRIIGPLIKLIEDQSSEYNSEKGYKIYCEKALNVHGKRCIKKAIICTFHDLSHFFNPNIAGESVSKFLSPETFRLLVLLFRSFQGFWPLTRKYGEHVERDIFDLEVHWNFSLPILTAIKNLALQSYDNPDADKAVLCLLNFLIKTKTAETKAPGVLKFQVSKQPIGFVNPLNTLLSYFLQYRHIDKFQDLLLAYHSDLVRITDVSLRSVVLGSQIMTGFWIRNGASASRQGTLYFNSVLPEYTFKRDFHLNQIAVLFEDPKTVTQNFLERWELSDWFENKVTYDKTIYEERFFPIVERFLSFVYNLFVERSFFVNETPKQGLMKKLKTSIIYGLCEEATAYSALKNKLDYDVTQLDEFDDVLFEVADYQPPSALVDTGLYRLKESMYKHLDPLSILLDPGEFQIISDVLTKNIEKHKQKKSGMTILVPVVQKAGVEFVDTSIGNFVKTLPFIKLIYKFLQVAIDTSDETYLPHLLHLIHAIILDDEMIYGKKYLNENFVNIPITDLLVTIMESKMSKHICSKAEFLVDQFVQKDQRIIENLAECFGETYMESFKKRKTDLFESEAERKKRQAEERKNKILKKFSKQREKFLDQNKDLQVESHADADTTDSQNSHNLHTCVACGEGESLSKPLGIMASITKAPVFWTLPASSGETLANAFKPWDQDVLLNYNSSEYGVGYDWSETSVLNRNEFEARVLATCGHSIHANCLVRRNFGSPQYPCPLCRNLHDLFIPSFKGNFDRATPLDLLFDPPKHSKYNQIVQSADCNNKLSRLMSVFTKSDYFADIDVPIAGMVEVPTIHLQNKKYLHPGDGAYDSDFDRHMNWSVALANTIRMNEISTRLNGSEGYIEFLSQIPGSTKTLLICMIQLKLLNNATTFEPLSADNTHIYEKEVSQFWNSNILLYSIFNEIVVLFFQTDESLATLARLGMTKLIAIGIKSLIKRKEKATDYFEYIEQAGVEETAGDAEDLAMFDNFLESLFTANNIAVPGFSTSTCKSIYFAMEKIILVFLRQVAIFGDLLTCRPTGENNYESISEFATLNEKIELQERLSDTRALTEALKIPSFGQIIRSLFESSSGLEGNVFDIVWNAKIPRYMNFNILTLDYPGMIHLTNLPIDYNSCILQTAQLSNRQDCKCLLCGRWVKNQGVASHMLQCASQIGIFFYPMSNLLKLRVSVGRNLFSIEPPSPYLTKHGEVKTKSYKGVATLNQFRFAYLNKLWVTQGLYGFVTRTLFGSVVDADTTFNPGFNTNRNDSEDEEDEEEEEEDEDFIRWDEDEDFIFR</sequence>
<dbReference type="InterPro" id="IPR014719">
    <property type="entry name" value="Ribosomal_bL12_C/ClpS-like"/>
</dbReference>
<comment type="similarity">
    <text evidence="8 10">Belongs to the E3 ubiquitin-protein ligase UBR1-like family.</text>
</comment>
<dbReference type="PANTHER" id="PTHR21497:SF26">
    <property type="entry name" value="E3 UBIQUITIN-PROTEIN LIGASE UBR1"/>
    <property type="match status" value="1"/>
</dbReference>
<dbReference type="InterPro" id="IPR055194">
    <property type="entry name" value="UBR1-like_WH"/>
</dbReference>
<dbReference type="STRING" id="1245528.M3JTG7"/>
<dbReference type="EC" id="2.3.2.27" evidence="10"/>
<dbReference type="GO" id="GO:0008270">
    <property type="term" value="F:zinc ion binding"/>
    <property type="evidence" value="ECO:0007669"/>
    <property type="project" value="UniProtKB-UniRule"/>
</dbReference>